<evidence type="ECO:0000313" key="1">
    <source>
        <dbReference type="EMBL" id="SMF35031.1"/>
    </source>
</evidence>
<reference evidence="2" key="1">
    <citation type="submission" date="2017-04" db="EMBL/GenBank/DDBJ databases">
        <authorList>
            <person name="Varghese N."/>
            <person name="Submissions S."/>
        </authorList>
    </citation>
    <scope>NUCLEOTIDE SEQUENCE [LARGE SCALE GENOMIC DNA]</scope>
    <source>
        <strain evidence="2">RKEM611</strain>
    </source>
</reference>
<protein>
    <submittedName>
        <fullName evidence="1">Uncharacterized protein</fullName>
    </submittedName>
</protein>
<keyword evidence="2" id="KW-1185">Reference proteome</keyword>
<evidence type="ECO:0000313" key="2">
    <source>
        <dbReference type="Proteomes" id="UP000192907"/>
    </source>
</evidence>
<name>A0A1Y6C3D8_9BACT</name>
<dbReference type="RefSeq" id="WP_132325947.1">
    <property type="nucleotide sequence ID" value="NZ_FWZT01000010.1"/>
</dbReference>
<accession>A0A1Y6C3D8</accession>
<proteinExistence type="predicted"/>
<dbReference type="EMBL" id="FWZT01000010">
    <property type="protein sequence ID" value="SMF35031.1"/>
    <property type="molecule type" value="Genomic_DNA"/>
</dbReference>
<organism evidence="1 2">
    <name type="scientific">Pseudobacteriovorax antillogorgiicola</name>
    <dbReference type="NCBI Taxonomy" id="1513793"/>
    <lineage>
        <taxon>Bacteria</taxon>
        <taxon>Pseudomonadati</taxon>
        <taxon>Bdellovibrionota</taxon>
        <taxon>Oligoflexia</taxon>
        <taxon>Oligoflexales</taxon>
        <taxon>Pseudobacteriovoracaceae</taxon>
        <taxon>Pseudobacteriovorax</taxon>
    </lineage>
</organism>
<dbReference type="STRING" id="1513793.SAMN06296036_110195"/>
<gene>
    <name evidence="1" type="ORF">SAMN06296036_110195</name>
</gene>
<sequence length="81" mass="9571">MSQLIEIDFANPKPIDLDDDINLKDVFNALVAKGAVSDSVRYFHWSNKKLEYYTENIDYFTRVLKNTRKYSRGAHPENHRH</sequence>
<dbReference type="Proteomes" id="UP000192907">
    <property type="component" value="Unassembled WGS sequence"/>
</dbReference>
<dbReference type="AlphaFoldDB" id="A0A1Y6C3D8"/>